<gene>
    <name evidence="4" type="ORF">VCS650_LOCUS12217</name>
</gene>
<dbReference type="GO" id="GO:0005524">
    <property type="term" value="F:ATP binding"/>
    <property type="evidence" value="ECO:0007669"/>
    <property type="project" value="InterPro"/>
</dbReference>
<comment type="caution">
    <text evidence="4">The sequence shown here is derived from an EMBL/GenBank/DDBJ whole genome shotgun (WGS) entry which is preliminary data.</text>
</comment>
<dbReference type="PANTHER" id="PTHR24104">
    <property type="entry name" value="E3 UBIQUITIN-PROTEIN LIGASE NHLRC1-RELATED"/>
    <property type="match status" value="1"/>
</dbReference>
<dbReference type="PROSITE" id="PS51125">
    <property type="entry name" value="NHL"/>
    <property type="match status" value="2"/>
</dbReference>
<protein>
    <recommendedName>
        <fullName evidence="3">Protein kinase domain-containing protein</fullName>
    </recommendedName>
</protein>
<dbReference type="GO" id="GO:0004672">
    <property type="term" value="F:protein kinase activity"/>
    <property type="evidence" value="ECO:0007669"/>
    <property type="project" value="InterPro"/>
</dbReference>
<dbReference type="SUPFAM" id="SSF56112">
    <property type="entry name" value="Protein kinase-like (PK-like)"/>
    <property type="match status" value="1"/>
</dbReference>
<evidence type="ECO:0000256" key="1">
    <source>
        <dbReference type="ARBA" id="ARBA00022737"/>
    </source>
</evidence>
<evidence type="ECO:0000313" key="4">
    <source>
        <dbReference type="EMBL" id="CAF0953780.1"/>
    </source>
</evidence>
<reference evidence="4" key="1">
    <citation type="submission" date="2021-02" db="EMBL/GenBank/DDBJ databases">
        <authorList>
            <person name="Nowell W R."/>
        </authorList>
    </citation>
    <scope>NUCLEOTIDE SEQUENCE</scope>
</reference>
<dbReference type="InterPro" id="IPR011042">
    <property type="entry name" value="6-blade_b-propeller_TolB-like"/>
</dbReference>
<dbReference type="PROSITE" id="PS50011">
    <property type="entry name" value="PROTEIN_KINASE_DOM"/>
    <property type="match status" value="1"/>
</dbReference>
<dbReference type="SUPFAM" id="SSF101898">
    <property type="entry name" value="NHL repeat"/>
    <property type="match status" value="1"/>
</dbReference>
<dbReference type="InterPro" id="IPR050952">
    <property type="entry name" value="TRIM-NHL_E3_ligases"/>
</dbReference>
<accession>A0A814DGC9</accession>
<evidence type="ECO:0000313" key="5">
    <source>
        <dbReference type="Proteomes" id="UP000663891"/>
    </source>
</evidence>
<dbReference type="Pfam" id="PF01436">
    <property type="entry name" value="NHL"/>
    <property type="match status" value="2"/>
</dbReference>
<organism evidence="4 5">
    <name type="scientific">Adineta steineri</name>
    <dbReference type="NCBI Taxonomy" id="433720"/>
    <lineage>
        <taxon>Eukaryota</taxon>
        <taxon>Metazoa</taxon>
        <taxon>Spiralia</taxon>
        <taxon>Gnathifera</taxon>
        <taxon>Rotifera</taxon>
        <taxon>Eurotatoria</taxon>
        <taxon>Bdelloidea</taxon>
        <taxon>Adinetida</taxon>
        <taxon>Adinetidae</taxon>
        <taxon>Adineta</taxon>
    </lineage>
</organism>
<proteinExistence type="predicted"/>
<dbReference type="CDD" id="cd05819">
    <property type="entry name" value="NHL"/>
    <property type="match status" value="1"/>
</dbReference>
<dbReference type="OrthoDB" id="10049451at2759"/>
<sequence>MVLCDDILALNNVSSYAYWAVNGTTVAGKANGTSGSAVGYLTKNEGIFIADDDTLYIGDAGNNRIVVVPLNSMSNISIIGDGYGSNLSQFSYPSDVFVTAAYIYIMDAANNRVQRWLRNGTNPVTIPVRPYMDYAYFLFIDKYSNLYLGDCGYSQVLRFSPNSSSPTIVAGNGTAGSTASQLFCPLGVFVDDSETVYVADYSNHRIQKWAYGASSGVTVAGNGLNGNSLMQLNYPKSVVVDTNGYMYIVDTGNNRIVKWAPNANSGVCIIACSGVSGNQMNQLSGPVSLAFDSQGSIYIGDMGNNRVQKFAYINNTGPTTTTIQMKFTSPLSNLIVSSTNIQTNQRVFVKYAGARPECFEGNPREAIARLRQAAEVYKALQPHEHLISMETSFSTSNGFALVFQWFENSECLHPHWSYPPPSKYTDIRSPYYRFRQLSLKQRFDALDTIFTFLEYVDRCGYVAIDFYDGNMLYNFETNVMKICDIDFFEKMPCQPNQPPWGSPRYLAPEENQSNAILDHRTNVFRMGACAFGLLGGELDHSFSLWDANELLYTIALRAVALNPFERHSSIPEFLFEWRNAITSVENSIQCNTRNT</sequence>
<dbReference type="Gene3D" id="2.40.10.500">
    <property type="match status" value="2"/>
</dbReference>
<dbReference type="InterPro" id="IPR001258">
    <property type="entry name" value="NHL_repeat"/>
</dbReference>
<evidence type="ECO:0000256" key="2">
    <source>
        <dbReference type="PROSITE-ProRule" id="PRU00504"/>
    </source>
</evidence>
<feature type="domain" description="Protein kinase" evidence="3">
    <location>
        <begin position="293"/>
        <end position="595"/>
    </location>
</feature>
<keyword evidence="1" id="KW-0677">Repeat</keyword>
<dbReference type="PANTHER" id="PTHR24104:SF25">
    <property type="entry name" value="PROTEIN LIN-41"/>
    <property type="match status" value="1"/>
</dbReference>
<dbReference type="Gene3D" id="1.10.510.10">
    <property type="entry name" value="Transferase(Phosphotransferase) domain 1"/>
    <property type="match status" value="1"/>
</dbReference>
<dbReference type="Proteomes" id="UP000663891">
    <property type="component" value="Unassembled WGS sequence"/>
</dbReference>
<evidence type="ECO:0000259" key="3">
    <source>
        <dbReference type="PROSITE" id="PS50011"/>
    </source>
</evidence>
<name>A0A814DGC9_9BILA</name>
<feature type="repeat" description="NHL" evidence="2">
    <location>
        <begin position="173"/>
        <end position="212"/>
    </location>
</feature>
<dbReference type="EMBL" id="CAJNON010000093">
    <property type="protein sequence ID" value="CAF0953780.1"/>
    <property type="molecule type" value="Genomic_DNA"/>
</dbReference>
<dbReference type="InterPro" id="IPR011009">
    <property type="entry name" value="Kinase-like_dom_sf"/>
</dbReference>
<dbReference type="Gene3D" id="2.120.10.30">
    <property type="entry name" value="TolB, C-terminal domain"/>
    <property type="match status" value="1"/>
</dbReference>
<feature type="repeat" description="NHL" evidence="2">
    <location>
        <begin position="282"/>
        <end position="313"/>
    </location>
</feature>
<dbReference type="GO" id="GO:0008270">
    <property type="term" value="F:zinc ion binding"/>
    <property type="evidence" value="ECO:0007669"/>
    <property type="project" value="UniProtKB-KW"/>
</dbReference>
<dbReference type="AlphaFoldDB" id="A0A814DGC9"/>
<dbReference type="InterPro" id="IPR000719">
    <property type="entry name" value="Prot_kinase_dom"/>
</dbReference>